<dbReference type="InParanoid" id="M1DA09"/>
<reference evidence="3" key="1">
    <citation type="journal article" date="2011" name="Nature">
        <title>Genome sequence and analysis of the tuber crop potato.</title>
        <authorList>
            <consortium name="The Potato Genome Sequencing Consortium"/>
        </authorList>
    </citation>
    <scope>NUCLEOTIDE SEQUENCE [LARGE SCALE GENOMIC DNA]</scope>
    <source>
        <strain evidence="3">cv. DM1-3 516 R44</strain>
    </source>
</reference>
<dbReference type="PaxDb" id="4113-PGSC0003DMT400085672"/>
<dbReference type="Proteomes" id="UP000011115">
    <property type="component" value="Unassembled WGS sequence"/>
</dbReference>
<sequence>MNPPEFTRSKINEDPKNFMDELQKVFEVMHVVDAERVELVAYKLKGIARIWLSLLSSKKGNMTMLIKDMDIARLMIHVQQVEEVKLKDREEFRSKRAKTTNHESGQQKTRNVNQSSFQQRPFGSAPSSASAHALKNINDYRK</sequence>
<name>M1DA09_SOLTU</name>
<evidence type="ECO:0000313" key="3">
    <source>
        <dbReference type="Proteomes" id="UP000011115"/>
    </source>
</evidence>
<dbReference type="EnsemblPlants" id="PGSC0003DMT400085672">
    <property type="protein sequence ID" value="PGSC0003DMT400085672"/>
    <property type="gene ID" value="PGSC0003DMG400035243"/>
</dbReference>
<evidence type="ECO:0000256" key="1">
    <source>
        <dbReference type="SAM" id="MobiDB-lite"/>
    </source>
</evidence>
<dbReference type="AlphaFoldDB" id="M1DA09"/>
<evidence type="ECO:0000313" key="2">
    <source>
        <dbReference type="EnsemblPlants" id="PGSC0003DMT400085672"/>
    </source>
</evidence>
<accession>M1DA09</accession>
<keyword evidence="3" id="KW-1185">Reference proteome</keyword>
<organism evidence="2 3">
    <name type="scientific">Solanum tuberosum</name>
    <name type="common">Potato</name>
    <dbReference type="NCBI Taxonomy" id="4113"/>
    <lineage>
        <taxon>Eukaryota</taxon>
        <taxon>Viridiplantae</taxon>
        <taxon>Streptophyta</taxon>
        <taxon>Embryophyta</taxon>
        <taxon>Tracheophyta</taxon>
        <taxon>Spermatophyta</taxon>
        <taxon>Magnoliopsida</taxon>
        <taxon>eudicotyledons</taxon>
        <taxon>Gunneridae</taxon>
        <taxon>Pentapetalae</taxon>
        <taxon>asterids</taxon>
        <taxon>lamiids</taxon>
        <taxon>Solanales</taxon>
        <taxon>Solanaceae</taxon>
        <taxon>Solanoideae</taxon>
        <taxon>Solaneae</taxon>
        <taxon>Solanum</taxon>
    </lineage>
</organism>
<dbReference type="HOGENOM" id="CLU_136470_0_0_1"/>
<protein>
    <submittedName>
        <fullName evidence="2">Gag-pol polyprotein</fullName>
    </submittedName>
</protein>
<dbReference type="Gramene" id="PGSC0003DMT400085672">
    <property type="protein sequence ID" value="PGSC0003DMT400085672"/>
    <property type="gene ID" value="PGSC0003DMG400035243"/>
</dbReference>
<reference evidence="2" key="2">
    <citation type="submission" date="2015-06" db="UniProtKB">
        <authorList>
            <consortium name="EnsemblPlants"/>
        </authorList>
    </citation>
    <scope>IDENTIFICATION</scope>
    <source>
        <strain evidence="2">DM1-3 516 R44</strain>
    </source>
</reference>
<feature type="region of interest" description="Disordered" evidence="1">
    <location>
        <begin position="88"/>
        <end position="142"/>
    </location>
</feature>
<proteinExistence type="predicted"/>
<feature type="compositionally biased region" description="Polar residues" evidence="1">
    <location>
        <begin position="102"/>
        <end position="130"/>
    </location>
</feature>